<feature type="transmembrane region" description="Helical" evidence="9">
    <location>
        <begin position="60"/>
        <end position="80"/>
    </location>
</feature>
<keyword evidence="8" id="KW-0175">Coiled coil</keyword>
<name>A0A6J8CVD9_MYTCO</name>
<keyword evidence="6" id="KW-0675">Receptor</keyword>
<evidence type="ECO:0000256" key="4">
    <source>
        <dbReference type="ARBA" id="ARBA00023040"/>
    </source>
</evidence>
<keyword evidence="3 9" id="KW-1133">Transmembrane helix</keyword>
<reference evidence="11 12" key="1">
    <citation type="submission" date="2020-06" db="EMBL/GenBank/DDBJ databases">
        <authorList>
            <person name="Li R."/>
            <person name="Bekaert M."/>
        </authorList>
    </citation>
    <scope>NUCLEOTIDE SEQUENCE [LARGE SCALE GENOMIC DNA]</scope>
    <source>
        <strain evidence="12">wild</strain>
    </source>
</reference>
<keyword evidence="7" id="KW-0807">Transducer</keyword>
<gene>
    <name evidence="11" type="ORF">MCOR_33646</name>
</gene>
<evidence type="ECO:0000256" key="5">
    <source>
        <dbReference type="ARBA" id="ARBA00023136"/>
    </source>
</evidence>
<dbReference type="EMBL" id="CACVKT020006002">
    <property type="protein sequence ID" value="CAC5399377.1"/>
    <property type="molecule type" value="Genomic_DNA"/>
</dbReference>
<organism evidence="11 12">
    <name type="scientific">Mytilus coruscus</name>
    <name type="common">Sea mussel</name>
    <dbReference type="NCBI Taxonomy" id="42192"/>
    <lineage>
        <taxon>Eukaryota</taxon>
        <taxon>Metazoa</taxon>
        <taxon>Spiralia</taxon>
        <taxon>Lophotrochozoa</taxon>
        <taxon>Mollusca</taxon>
        <taxon>Bivalvia</taxon>
        <taxon>Autobranchia</taxon>
        <taxon>Pteriomorphia</taxon>
        <taxon>Mytilida</taxon>
        <taxon>Mytiloidea</taxon>
        <taxon>Mytilidae</taxon>
        <taxon>Mytilinae</taxon>
        <taxon>Mytilus</taxon>
    </lineage>
</organism>
<dbReference type="PROSITE" id="PS00237">
    <property type="entry name" value="G_PROTEIN_RECEP_F1_1"/>
    <property type="match status" value="1"/>
</dbReference>
<evidence type="ECO:0000256" key="7">
    <source>
        <dbReference type="ARBA" id="ARBA00023224"/>
    </source>
</evidence>
<dbReference type="PANTHER" id="PTHR24238">
    <property type="entry name" value="G-PROTEIN COUPLED RECEPTOR"/>
    <property type="match status" value="1"/>
</dbReference>
<keyword evidence="2 9" id="KW-0812">Transmembrane</keyword>
<dbReference type="CDD" id="cd00637">
    <property type="entry name" value="7tm_classA_rhodopsin-like"/>
    <property type="match status" value="1"/>
</dbReference>
<dbReference type="AlphaFoldDB" id="A0A6J8CVD9"/>
<evidence type="ECO:0000256" key="3">
    <source>
        <dbReference type="ARBA" id="ARBA00022989"/>
    </source>
</evidence>
<dbReference type="PANTHER" id="PTHR24238:SF57">
    <property type="entry name" value="G-PROTEIN COUPLED RECEPTOR 83"/>
    <property type="match status" value="1"/>
</dbReference>
<keyword evidence="5 9" id="KW-0472">Membrane</keyword>
<sequence>MADELNPYIFNSEITCKIFRFLNTCLAMITALMLVVIASERYRRICKPYGNQMSEKHARYALIGVVLFAIIATMPALYVYGIKTLHLKVSGQMIIGSECTWSDEVAGSVIGYAYYAWGLLVILVCMFLLVILYSLVGLHLRRHTIKVQSTIKLKHRRRKSTIKRFVLGSLKIRRKSRQIRSADSKALQNQGDKSKINARHSAPIHLTKRTDNKPSIRRRSTFNVLDPLQMNTIEMLSFTQNDFLTIQPYCENVKTSLHDTGITECSSTASFDIKIDGKGNNSEESKINQTLNDSYKDIQQIGVGVDKCQIKDENKITDPNSTHEMKTLPKRGTIMRKTKTFISDREQRITKLTKVEHNLTSMIHEVKADTKVLNVKFETSQKEIKTLRHDFTELERGVQGMDLQLQELENEKLVKQKIDFQQQIDDLKEKAILLEKHDRKYNILIYGIDDSNLEENVYATTRKLFSEELLRDAQKANSMPLANAHRVPTHGKGPKPILVRFVHFGDKQLIMSKAYNLEGSKIRLLDDLPVSMKEERFLLSHNAFKIRKRDKVQTRIRAKGAHMTLETRKNNTENWSLWE</sequence>
<evidence type="ECO:0000256" key="2">
    <source>
        <dbReference type="ARBA" id="ARBA00022692"/>
    </source>
</evidence>
<keyword evidence="4" id="KW-0297">G-protein coupled receptor</keyword>
<feature type="coiled-coil region" evidence="8">
    <location>
        <begin position="391"/>
        <end position="437"/>
    </location>
</feature>
<evidence type="ECO:0000256" key="8">
    <source>
        <dbReference type="SAM" id="Coils"/>
    </source>
</evidence>
<dbReference type="InterPro" id="IPR000276">
    <property type="entry name" value="GPCR_Rhodpsn"/>
</dbReference>
<accession>A0A6J8CVD9</accession>
<dbReference type="Gene3D" id="3.30.70.1820">
    <property type="entry name" value="L1 transposable element, RRM domain"/>
    <property type="match status" value="1"/>
</dbReference>
<protein>
    <submittedName>
        <fullName evidence="11">PRLHR</fullName>
    </submittedName>
</protein>
<feature type="domain" description="G-protein coupled receptors family 1 profile" evidence="10">
    <location>
        <begin position="1"/>
        <end position="161"/>
    </location>
</feature>
<comment type="subcellular location">
    <subcellularLocation>
        <location evidence="1">Membrane</location>
        <topology evidence="1">Multi-pass membrane protein</topology>
    </subcellularLocation>
</comment>
<feature type="transmembrane region" description="Helical" evidence="9">
    <location>
        <begin position="20"/>
        <end position="39"/>
    </location>
</feature>
<evidence type="ECO:0000256" key="1">
    <source>
        <dbReference type="ARBA" id="ARBA00004141"/>
    </source>
</evidence>
<dbReference type="Gene3D" id="1.20.1070.10">
    <property type="entry name" value="Rhodopsin 7-helix transmembrane proteins"/>
    <property type="match status" value="1"/>
</dbReference>
<evidence type="ECO:0000259" key="10">
    <source>
        <dbReference type="PROSITE" id="PS50262"/>
    </source>
</evidence>
<evidence type="ECO:0000256" key="6">
    <source>
        <dbReference type="ARBA" id="ARBA00023170"/>
    </source>
</evidence>
<keyword evidence="12" id="KW-1185">Reference proteome</keyword>
<evidence type="ECO:0000256" key="9">
    <source>
        <dbReference type="SAM" id="Phobius"/>
    </source>
</evidence>
<dbReference type="Proteomes" id="UP000507470">
    <property type="component" value="Unassembled WGS sequence"/>
</dbReference>
<dbReference type="GO" id="GO:0005886">
    <property type="term" value="C:plasma membrane"/>
    <property type="evidence" value="ECO:0007669"/>
    <property type="project" value="TreeGrafter"/>
</dbReference>
<dbReference type="SUPFAM" id="SSF81321">
    <property type="entry name" value="Family A G protein-coupled receptor-like"/>
    <property type="match status" value="1"/>
</dbReference>
<dbReference type="GO" id="GO:0008188">
    <property type="term" value="F:neuropeptide receptor activity"/>
    <property type="evidence" value="ECO:0007669"/>
    <property type="project" value="TreeGrafter"/>
</dbReference>
<dbReference type="PROSITE" id="PS50262">
    <property type="entry name" value="G_PROTEIN_RECEP_F1_2"/>
    <property type="match status" value="1"/>
</dbReference>
<evidence type="ECO:0000313" key="11">
    <source>
        <dbReference type="EMBL" id="CAC5399377.1"/>
    </source>
</evidence>
<evidence type="ECO:0000313" key="12">
    <source>
        <dbReference type="Proteomes" id="UP000507470"/>
    </source>
</evidence>
<dbReference type="Pfam" id="PF00001">
    <property type="entry name" value="7tm_1"/>
    <property type="match status" value="1"/>
</dbReference>
<dbReference type="OrthoDB" id="6117012at2759"/>
<feature type="transmembrane region" description="Helical" evidence="9">
    <location>
        <begin position="114"/>
        <end position="136"/>
    </location>
</feature>
<proteinExistence type="predicted"/>
<dbReference type="InterPro" id="IPR017452">
    <property type="entry name" value="GPCR_Rhodpsn_7TM"/>
</dbReference>